<comment type="caution">
    <text evidence="1">The sequence shown here is derived from an EMBL/GenBank/DDBJ whole genome shotgun (WGS) entry which is preliminary data.</text>
</comment>
<gene>
    <name evidence="1" type="ORF">HPP92_003801</name>
</gene>
<evidence type="ECO:0000313" key="2">
    <source>
        <dbReference type="Proteomes" id="UP000636800"/>
    </source>
</evidence>
<organism evidence="1 2">
    <name type="scientific">Vanilla planifolia</name>
    <name type="common">Vanilla</name>
    <dbReference type="NCBI Taxonomy" id="51239"/>
    <lineage>
        <taxon>Eukaryota</taxon>
        <taxon>Viridiplantae</taxon>
        <taxon>Streptophyta</taxon>
        <taxon>Embryophyta</taxon>
        <taxon>Tracheophyta</taxon>
        <taxon>Spermatophyta</taxon>
        <taxon>Magnoliopsida</taxon>
        <taxon>Liliopsida</taxon>
        <taxon>Asparagales</taxon>
        <taxon>Orchidaceae</taxon>
        <taxon>Vanilloideae</taxon>
        <taxon>Vanilleae</taxon>
        <taxon>Vanilla</taxon>
    </lineage>
</organism>
<accession>A0A835S2G4</accession>
<reference evidence="1 2" key="1">
    <citation type="journal article" date="2020" name="Nat. Food">
        <title>A phased Vanilla planifolia genome enables genetic improvement of flavour and production.</title>
        <authorList>
            <person name="Hasing T."/>
            <person name="Tang H."/>
            <person name="Brym M."/>
            <person name="Khazi F."/>
            <person name="Huang T."/>
            <person name="Chambers A.H."/>
        </authorList>
    </citation>
    <scope>NUCLEOTIDE SEQUENCE [LARGE SCALE GENOMIC DNA]</scope>
    <source>
        <tissue evidence="1">Leaf</tissue>
    </source>
</reference>
<dbReference type="EMBL" id="JADCNL010000001">
    <property type="protein sequence ID" value="KAG0499110.1"/>
    <property type="molecule type" value="Genomic_DNA"/>
</dbReference>
<proteinExistence type="predicted"/>
<keyword evidence="2" id="KW-1185">Reference proteome</keyword>
<name>A0A835S2G4_VANPL</name>
<dbReference type="AlphaFoldDB" id="A0A835S2G4"/>
<dbReference type="Proteomes" id="UP000636800">
    <property type="component" value="Chromosome 1"/>
</dbReference>
<protein>
    <submittedName>
        <fullName evidence="1">Uncharacterized protein</fullName>
    </submittedName>
</protein>
<evidence type="ECO:0000313" key="1">
    <source>
        <dbReference type="EMBL" id="KAG0499110.1"/>
    </source>
</evidence>
<sequence>MEKKPLFKLMPGSCFPAAGNKKSDQALKKFILEQTVQRSEDTEGIHQTHRKPSACCLIEKSNSKAINQTQKIHEIIGKILHLCERNREGIGGDQLESDSRAKLIFRRERKVTNLVIAGLCLQKSPDFAWTRGVSVSSCSSQQS</sequence>
<dbReference type="OrthoDB" id="6119954at2759"/>